<dbReference type="Proteomes" id="UP000715965">
    <property type="component" value="Unassembled WGS sequence"/>
</dbReference>
<protein>
    <submittedName>
        <fullName evidence="3">Glutathione S-transferase family protein</fullName>
    </submittedName>
</protein>
<dbReference type="PANTHER" id="PTHR44051:SF8">
    <property type="entry name" value="GLUTATHIONE S-TRANSFERASE GSTA"/>
    <property type="match status" value="1"/>
</dbReference>
<dbReference type="SUPFAM" id="SSF47616">
    <property type="entry name" value="GST C-terminal domain-like"/>
    <property type="match status" value="1"/>
</dbReference>
<evidence type="ECO:0000313" key="3">
    <source>
        <dbReference type="EMBL" id="MBE7942663.1"/>
    </source>
</evidence>
<keyword evidence="4" id="KW-1185">Reference proteome</keyword>
<dbReference type="SFLD" id="SFLDG00358">
    <property type="entry name" value="Main_(cytGST)"/>
    <property type="match status" value="1"/>
</dbReference>
<reference evidence="3 4" key="1">
    <citation type="submission" date="2020-10" db="EMBL/GenBank/DDBJ databases">
        <title>Draft genome of Ramlibacter aquaticus LMG 30558.</title>
        <authorList>
            <person name="Props R."/>
        </authorList>
    </citation>
    <scope>NUCLEOTIDE SEQUENCE [LARGE SCALE GENOMIC DNA]</scope>
    <source>
        <strain evidence="3 4">LMG 30558</strain>
    </source>
</reference>
<dbReference type="PANTHER" id="PTHR44051">
    <property type="entry name" value="GLUTATHIONE S-TRANSFERASE-RELATED"/>
    <property type="match status" value="1"/>
</dbReference>
<evidence type="ECO:0000313" key="4">
    <source>
        <dbReference type="Proteomes" id="UP000715965"/>
    </source>
</evidence>
<dbReference type="InterPro" id="IPR036249">
    <property type="entry name" value="Thioredoxin-like_sf"/>
</dbReference>
<dbReference type="Pfam" id="PF02798">
    <property type="entry name" value="GST_N"/>
    <property type="match status" value="1"/>
</dbReference>
<gene>
    <name evidence="3" type="ORF">IM725_19000</name>
</gene>
<dbReference type="PROSITE" id="PS50405">
    <property type="entry name" value="GST_CTER"/>
    <property type="match status" value="1"/>
</dbReference>
<comment type="caution">
    <text evidence="3">The sequence shown here is derived from an EMBL/GenBank/DDBJ whole genome shotgun (WGS) entry which is preliminary data.</text>
</comment>
<dbReference type="SFLD" id="SFLDS00019">
    <property type="entry name" value="Glutathione_Transferase_(cytos"/>
    <property type="match status" value="1"/>
</dbReference>
<dbReference type="InterPro" id="IPR010987">
    <property type="entry name" value="Glutathione-S-Trfase_C-like"/>
</dbReference>
<sequence length="213" mass="24208">MKLYYADTLMPRLACAVATLVRAPVEFVRVDLFRGEQKTPRFLALNPNGKVPVLEDGDLRLWEADAIACHLARRFQPALWPEAQTHELVRWLSWNARHFTQAGSILYFEHVIKGQYLKQAPSERAVERGLQEFRAGAQVLAAHLANRRFVLGEELTLADLALATALPWTEAAQLPLDEWPVLRHWYAAIESLEGWRHPYPAKPLAFADLPPQA</sequence>
<dbReference type="SUPFAM" id="SSF52833">
    <property type="entry name" value="Thioredoxin-like"/>
    <property type="match status" value="1"/>
</dbReference>
<dbReference type="InterPro" id="IPR040079">
    <property type="entry name" value="Glutathione_S-Trfase"/>
</dbReference>
<dbReference type="EMBL" id="JADDOJ010000119">
    <property type="protein sequence ID" value="MBE7942663.1"/>
    <property type="molecule type" value="Genomic_DNA"/>
</dbReference>
<dbReference type="Pfam" id="PF13410">
    <property type="entry name" value="GST_C_2"/>
    <property type="match status" value="1"/>
</dbReference>
<name>A0ABR9SK30_9BURK</name>
<accession>A0ABR9SK30</accession>
<proteinExistence type="predicted"/>
<dbReference type="InterPro" id="IPR036282">
    <property type="entry name" value="Glutathione-S-Trfase_C_sf"/>
</dbReference>
<dbReference type="RefSeq" id="WP_193782211.1">
    <property type="nucleotide sequence ID" value="NZ_JADDOJ010000119.1"/>
</dbReference>
<feature type="domain" description="GST C-terminal" evidence="2">
    <location>
        <begin position="81"/>
        <end position="211"/>
    </location>
</feature>
<feature type="domain" description="GST N-terminal" evidence="1">
    <location>
        <begin position="1"/>
        <end position="79"/>
    </location>
</feature>
<organism evidence="3 4">
    <name type="scientific">Ramlibacter aquaticus</name>
    <dbReference type="NCBI Taxonomy" id="2780094"/>
    <lineage>
        <taxon>Bacteria</taxon>
        <taxon>Pseudomonadati</taxon>
        <taxon>Pseudomonadota</taxon>
        <taxon>Betaproteobacteria</taxon>
        <taxon>Burkholderiales</taxon>
        <taxon>Comamonadaceae</taxon>
        <taxon>Ramlibacter</taxon>
    </lineage>
</organism>
<evidence type="ECO:0000259" key="1">
    <source>
        <dbReference type="PROSITE" id="PS50404"/>
    </source>
</evidence>
<dbReference type="PROSITE" id="PS50404">
    <property type="entry name" value="GST_NTER"/>
    <property type="match status" value="1"/>
</dbReference>
<dbReference type="Gene3D" id="1.20.1050.10">
    <property type="match status" value="1"/>
</dbReference>
<dbReference type="Gene3D" id="3.40.30.10">
    <property type="entry name" value="Glutaredoxin"/>
    <property type="match status" value="1"/>
</dbReference>
<dbReference type="InterPro" id="IPR004045">
    <property type="entry name" value="Glutathione_S-Trfase_N"/>
</dbReference>
<evidence type="ECO:0000259" key="2">
    <source>
        <dbReference type="PROSITE" id="PS50405"/>
    </source>
</evidence>